<dbReference type="Gene3D" id="3.40.50.300">
    <property type="entry name" value="P-loop containing nucleotide triphosphate hydrolases"/>
    <property type="match status" value="2"/>
</dbReference>
<dbReference type="InterPro" id="IPR041118">
    <property type="entry name" value="Rx_N"/>
</dbReference>
<dbReference type="Pfam" id="PF00931">
    <property type="entry name" value="NB-ARC"/>
    <property type="match status" value="2"/>
</dbReference>
<dbReference type="InterPro" id="IPR038005">
    <property type="entry name" value="RX-like_CC"/>
</dbReference>
<dbReference type="InterPro" id="IPR002182">
    <property type="entry name" value="NB-ARC"/>
</dbReference>
<reference evidence="11" key="3">
    <citation type="journal article" date="2017" name="Nature">
        <title>Genome sequence of the progenitor of the wheat D genome Aegilops tauschii.</title>
        <authorList>
            <person name="Luo M.C."/>
            <person name="Gu Y.Q."/>
            <person name="Puiu D."/>
            <person name="Wang H."/>
            <person name="Twardziok S.O."/>
            <person name="Deal K.R."/>
            <person name="Huo N."/>
            <person name="Zhu T."/>
            <person name="Wang L."/>
            <person name="Wang Y."/>
            <person name="McGuire P.E."/>
            <person name="Liu S."/>
            <person name="Long H."/>
            <person name="Ramasamy R.K."/>
            <person name="Rodriguez J.C."/>
            <person name="Van S.L."/>
            <person name="Yuan L."/>
            <person name="Wang Z."/>
            <person name="Xia Z."/>
            <person name="Xiao L."/>
            <person name="Anderson O.D."/>
            <person name="Ouyang S."/>
            <person name="Liang Y."/>
            <person name="Zimin A.V."/>
            <person name="Pertea G."/>
            <person name="Qi P."/>
            <person name="Bennetzen J.L."/>
            <person name="Dai X."/>
            <person name="Dawson M.W."/>
            <person name="Muller H.G."/>
            <person name="Kugler K."/>
            <person name="Rivarola-Duarte L."/>
            <person name="Spannagl M."/>
            <person name="Mayer K.F.X."/>
            <person name="Lu F.H."/>
            <person name="Bevan M.W."/>
            <person name="Leroy P."/>
            <person name="Li P."/>
            <person name="You F.M."/>
            <person name="Sun Q."/>
            <person name="Liu Z."/>
            <person name="Lyons E."/>
            <person name="Wicker T."/>
            <person name="Salzberg S.L."/>
            <person name="Devos K.M."/>
            <person name="Dvorak J."/>
        </authorList>
    </citation>
    <scope>NUCLEOTIDE SEQUENCE [LARGE SCALE GENOMIC DNA]</scope>
    <source>
        <strain evidence="11">cv. AL8/78</strain>
    </source>
</reference>
<evidence type="ECO:0008006" key="13">
    <source>
        <dbReference type="Google" id="ProtNLM"/>
    </source>
</evidence>
<dbReference type="GeneID" id="109747143"/>
<dbReference type="InterPro" id="IPR032675">
    <property type="entry name" value="LRR_dom_sf"/>
</dbReference>
<feature type="domain" description="NB-ARC" evidence="7">
    <location>
        <begin position="403"/>
        <end position="552"/>
    </location>
</feature>
<evidence type="ECO:0000256" key="2">
    <source>
        <dbReference type="ARBA" id="ARBA00022614"/>
    </source>
</evidence>
<dbReference type="InterPro" id="IPR027417">
    <property type="entry name" value="P-loop_NTPase"/>
</dbReference>
<dbReference type="OrthoDB" id="693153at2759"/>
<dbReference type="SUPFAM" id="SSF52540">
    <property type="entry name" value="P-loop containing nucleoside triphosphate hydrolases"/>
    <property type="match status" value="2"/>
</dbReference>
<feature type="domain" description="Disease resistance R13L4/SHOC-2-like LRR" evidence="10">
    <location>
        <begin position="766"/>
        <end position="1119"/>
    </location>
</feature>
<evidence type="ECO:0000256" key="4">
    <source>
        <dbReference type="ARBA" id="ARBA00022741"/>
    </source>
</evidence>
<dbReference type="InterPro" id="IPR058922">
    <property type="entry name" value="WHD_DRP"/>
</dbReference>
<comment type="similarity">
    <text evidence="1">Belongs to the disease resistance NB-LRR family.</text>
</comment>
<dbReference type="EnsemblPlants" id="AET7Gv21353700.3">
    <property type="protein sequence ID" value="AET7Gv21353700.3"/>
    <property type="gene ID" value="AET7Gv21353700"/>
</dbReference>
<feature type="domain" description="Disease resistance protein winged helix" evidence="9">
    <location>
        <begin position="644"/>
        <end position="707"/>
    </location>
</feature>
<dbReference type="PRINTS" id="PR00364">
    <property type="entry name" value="DISEASERSIST"/>
</dbReference>
<dbReference type="PANTHER" id="PTHR23155:SF1135">
    <property type="entry name" value="OS08G0246300 PROTEIN"/>
    <property type="match status" value="1"/>
</dbReference>
<keyword evidence="5" id="KW-0611">Plant defense</keyword>
<dbReference type="Gene3D" id="3.80.10.10">
    <property type="entry name" value="Ribonuclease Inhibitor"/>
    <property type="match status" value="1"/>
</dbReference>
<keyword evidence="3" id="KW-0677">Repeat</keyword>
<dbReference type="Gramene" id="AET7Gv21353700.3">
    <property type="protein sequence ID" value="AET7Gv21353700.3"/>
    <property type="gene ID" value="AET7Gv21353700"/>
</dbReference>
<dbReference type="KEGG" id="ats:109747143"/>
<evidence type="ECO:0000256" key="5">
    <source>
        <dbReference type="ARBA" id="ARBA00022821"/>
    </source>
</evidence>
<name>A0A453TDQ6_AEGTS</name>
<keyword evidence="4" id="KW-0547">Nucleotide-binding</keyword>
<evidence type="ECO:0000259" key="9">
    <source>
        <dbReference type="Pfam" id="PF23559"/>
    </source>
</evidence>
<feature type="domain" description="NB-ARC" evidence="7">
    <location>
        <begin position="188"/>
        <end position="351"/>
    </location>
</feature>
<dbReference type="GO" id="GO:0043531">
    <property type="term" value="F:ADP binding"/>
    <property type="evidence" value="ECO:0007669"/>
    <property type="project" value="InterPro"/>
</dbReference>
<dbReference type="STRING" id="200361.A0A453TDQ6"/>
<evidence type="ECO:0000259" key="8">
    <source>
        <dbReference type="Pfam" id="PF18052"/>
    </source>
</evidence>
<dbReference type="Proteomes" id="UP000015105">
    <property type="component" value="Chromosome 7D"/>
</dbReference>
<dbReference type="Gene3D" id="1.20.5.4130">
    <property type="match status" value="1"/>
</dbReference>
<evidence type="ECO:0000313" key="12">
    <source>
        <dbReference type="Proteomes" id="UP000015105"/>
    </source>
</evidence>
<feature type="domain" description="Disease resistance N-terminal" evidence="8">
    <location>
        <begin position="15"/>
        <end position="86"/>
    </location>
</feature>
<organism evidence="11 12">
    <name type="scientific">Aegilops tauschii subsp. strangulata</name>
    <name type="common">Goatgrass</name>
    <dbReference type="NCBI Taxonomy" id="200361"/>
    <lineage>
        <taxon>Eukaryota</taxon>
        <taxon>Viridiplantae</taxon>
        <taxon>Streptophyta</taxon>
        <taxon>Embryophyta</taxon>
        <taxon>Tracheophyta</taxon>
        <taxon>Spermatophyta</taxon>
        <taxon>Magnoliopsida</taxon>
        <taxon>Liliopsida</taxon>
        <taxon>Poales</taxon>
        <taxon>Poaceae</taxon>
        <taxon>BOP clade</taxon>
        <taxon>Pooideae</taxon>
        <taxon>Triticodae</taxon>
        <taxon>Triticeae</taxon>
        <taxon>Triticinae</taxon>
        <taxon>Aegilops</taxon>
    </lineage>
</organism>
<reference evidence="12" key="2">
    <citation type="journal article" date="2017" name="Nat. Plants">
        <title>The Aegilops tauschii genome reveals multiple impacts of transposons.</title>
        <authorList>
            <person name="Zhao G."/>
            <person name="Zou C."/>
            <person name="Li K."/>
            <person name="Wang K."/>
            <person name="Li T."/>
            <person name="Gao L."/>
            <person name="Zhang X."/>
            <person name="Wang H."/>
            <person name="Yang Z."/>
            <person name="Liu X."/>
            <person name="Jiang W."/>
            <person name="Mao L."/>
            <person name="Kong X."/>
            <person name="Jiao Y."/>
            <person name="Jia J."/>
        </authorList>
    </citation>
    <scope>NUCLEOTIDE SEQUENCE [LARGE SCALE GENOMIC DNA]</scope>
    <source>
        <strain evidence="12">cv. AL8/78</strain>
    </source>
</reference>
<dbReference type="PANTHER" id="PTHR23155">
    <property type="entry name" value="DISEASE RESISTANCE PROTEIN RP"/>
    <property type="match status" value="1"/>
</dbReference>
<dbReference type="Pfam" id="PF23598">
    <property type="entry name" value="LRR_14"/>
    <property type="match status" value="1"/>
</dbReference>
<dbReference type="AlphaFoldDB" id="A0A453TDQ6"/>
<evidence type="ECO:0000259" key="7">
    <source>
        <dbReference type="Pfam" id="PF00931"/>
    </source>
</evidence>
<dbReference type="CDD" id="cd14798">
    <property type="entry name" value="RX-CC_like"/>
    <property type="match status" value="1"/>
</dbReference>
<dbReference type="GO" id="GO:0098542">
    <property type="term" value="P:defense response to other organism"/>
    <property type="evidence" value="ECO:0007669"/>
    <property type="project" value="TreeGrafter"/>
</dbReference>
<reference evidence="12" key="1">
    <citation type="journal article" date="2014" name="Science">
        <title>Ancient hybridizations among the ancestral genomes of bread wheat.</title>
        <authorList>
            <consortium name="International Wheat Genome Sequencing Consortium,"/>
            <person name="Marcussen T."/>
            <person name="Sandve S.R."/>
            <person name="Heier L."/>
            <person name="Spannagl M."/>
            <person name="Pfeifer M."/>
            <person name="Jakobsen K.S."/>
            <person name="Wulff B.B."/>
            <person name="Steuernagel B."/>
            <person name="Mayer K.F."/>
            <person name="Olsen O.A."/>
        </authorList>
    </citation>
    <scope>NUCLEOTIDE SEQUENCE [LARGE SCALE GENOMIC DNA]</scope>
    <source>
        <strain evidence="12">cv. AL8/78</strain>
    </source>
</reference>
<reference evidence="11" key="5">
    <citation type="journal article" date="2021" name="G3 (Bethesda)">
        <title>Aegilops tauschii genome assembly Aet v5.0 features greater sequence contiguity and improved annotation.</title>
        <authorList>
            <person name="Wang L."/>
            <person name="Zhu T."/>
            <person name="Rodriguez J.C."/>
            <person name="Deal K.R."/>
            <person name="Dubcovsky J."/>
            <person name="McGuire P.E."/>
            <person name="Lux T."/>
            <person name="Spannagl M."/>
            <person name="Mayer K.F.X."/>
            <person name="Baldrich P."/>
            <person name="Meyers B.C."/>
            <person name="Huo N."/>
            <person name="Gu Y.Q."/>
            <person name="Zhou H."/>
            <person name="Devos K.M."/>
            <person name="Bennetzen J.L."/>
            <person name="Unver T."/>
            <person name="Budak H."/>
            <person name="Gulick P.J."/>
            <person name="Galiba G."/>
            <person name="Kalapos B."/>
            <person name="Nelson D.R."/>
            <person name="Li P."/>
            <person name="You F.M."/>
            <person name="Luo M.C."/>
            <person name="Dvorak J."/>
        </authorList>
    </citation>
    <scope>NUCLEOTIDE SEQUENCE [LARGE SCALE GENOMIC DNA]</scope>
    <source>
        <strain evidence="11">cv. AL8/78</strain>
    </source>
</reference>
<keyword evidence="2" id="KW-0433">Leucine-rich repeat</keyword>
<dbReference type="InterPro" id="IPR044974">
    <property type="entry name" value="Disease_R_plants"/>
</dbReference>
<dbReference type="RefSeq" id="XP_020161823.1">
    <property type="nucleotide sequence ID" value="XM_020306234.4"/>
</dbReference>
<dbReference type="InterPro" id="IPR055414">
    <property type="entry name" value="LRR_R13L4/SHOC2-like"/>
</dbReference>
<evidence type="ECO:0000259" key="10">
    <source>
        <dbReference type="Pfam" id="PF23598"/>
    </source>
</evidence>
<evidence type="ECO:0000313" key="11">
    <source>
        <dbReference type="EnsemblPlants" id="AET7Gv21353700.3"/>
    </source>
</evidence>
<proteinExistence type="inferred from homology"/>
<keyword evidence="12" id="KW-1185">Reference proteome</keyword>
<accession>A0A453TDQ6</accession>
<dbReference type="SUPFAM" id="SSF52058">
    <property type="entry name" value="L domain-like"/>
    <property type="match status" value="1"/>
</dbReference>
<reference evidence="11" key="4">
    <citation type="submission" date="2019-03" db="UniProtKB">
        <authorList>
            <consortium name="EnsemblPlants"/>
        </authorList>
    </citation>
    <scope>IDENTIFICATION</scope>
</reference>
<evidence type="ECO:0000256" key="1">
    <source>
        <dbReference type="ARBA" id="ARBA00008894"/>
    </source>
</evidence>
<evidence type="ECO:0000256" key="6">
    <source>
        <dbReference type="ARBA" id="ARBA00023054"/>
    </source>
</evidence>
<evidence type="ECO:0000256" key="3">
    <source>
        <dbReference type="ARBA" id="ARBA00022737"/>
    </source>
</evidence>
<keyword evidence="6" id="KW-0175">Coiled coil</keyword>
<sequence length="1142" mass="130189">MADRLAVGLAKSVVVGAITKVQSVIEEDAKLREKVKRDLVSITLEFEMMQSFLDDANEEMKSKVVRTWVKHIRQLAYDVEDCVENVVQLDDKPVFWRRLLPSCMVEPLQLDQAVEEIEQLKGRVEEVNNCYRRYNLINESVGSSKPAVVIHQPQPPVPGASDMLCKARDATQRRQGTFGDLTRLISKEDNKLQVISLWGSASDHGTTSIIRETFTHSEICQDFTYRAWVKLMHPFSPYGFIRSLMAQFYANSCKEENAATAGMHVLMKMEAAQAHLFNEFKQLILEKKYLIVLEGLSTMVDWDTIRTFLPDKKNGSCIILSTQEPEIASLCVGHFYDILEFKKFSDDHSVCVLFKEPPVDEARQSSPSGKKMKDAEQWMEDNLLVGRESQINELRRCLAGARFPNSQVVSVWGMAGIGKSHLIRYLYFNRMFHTKQFQKYSWVDVPHPFNLRGFSRSLLLDLFSEEDPIKQCRELLEQYQCLVVIDNLRSKEEWDLIQAALLSRRSSSVIIVITTEASIASYCTNIEANVNVRCLDDDAAFDLFRQEVLKMNPTSPLAHYRNMELDDLILKCGGIPTVIAAIAGLLAPLTVTGMDTVYSLHSRFMHHLENNPELDGLQDLLRWMHSIILNPPDFLKPCIFYLSIFPRGCYIRRRRLLRRWIAEGYSKESVDRNAEENAESFFSELVQLSIFKQLGTSASTRVGFYQVNSFIRAYIISRSTEENLVFELAAGRALNTPSRGRHLVILENWDRDRILYERMHFSRLWSLTVFGKWESFFISKTMKLLRVLDLEDAQGVTDNDLHMMVKLLRHLKFLSLRGCHEICHLPRSLGELRQLQTLDVRQTSIVTIPVSITELQKLQYIRAGLTIHVASAVPSNSWFCRRPHLVGVKVPSGIGKLTALHTLGVIDVAASGRVAIIKELRKLTQLRKLGASGINKYNGKGFITAISAHVHLESLSVHLDQDNKGCLDDISLPWENLQSLKLYGLGDKLPQPRSQFTRLRKLALEMDTLMQNDIDFLANLPELCILRLRVKQQLQGGRLHFYAEMSGEQLDTFEKVKILEIACCTSELHVTFGSKSMQNLELLTLDYTSASYQLAGLKNLFELKHVLLKGTNDEAFRAEFASHLASHPRQPVVKLEALPRSS</sequence>
<dbReference type="Pfam" id="PF23559">
    <property type="entry name" value="WHD_DRP"/>
    <property type="match status" value="1"/>
</dbReference>
<protein>
    <recommendedName>
        <fullName evidence="13">Disease resistance protein RPM1</fullName>
    </recommendedName>
</protein>
<dbReference type="Pfam" id="PF18052">
    <property type="entry name" value="Rx_N"/>
    <property type="match status" value="1"/>
</dbReference>